<proteinExistence type="predicted"/>
<sequence length="76" mass="8991">MSHINMQFNYIVLDNRFHSVIVVRILTLCCHITRPLLQKVHVFVPFAWRIGRLALDYLCRRPAVYLFLCLVGLEFS</sequence>
<accession>A0A0A9A3T9</accession>
<name>A0A0A9A3T9_ARUDO</name>
<dbReference type="EMBL" id="GBRH01251556">
    <property type="protein sequence ID" value="JAD46339.1"/>
    <property type="molecule type" value="Transcribed_RNA"/>
</dbReference>
<organism evidence="1">
    <name type="scientific">Arundo donax</name>
    <name type="common">Giant reed</name>
    <name type="synonym">Donax arundinaceus</name>
    <dbReference type="NCBI Taxonomy" id="35708"/>
    <lineage>
        <taxon>Eukaryota</taxon>
        <taxon>Viridiplantae</taxon>
        <taxon>Streptophyta</taxon>
        <taxon>Embryophyta</taxon>
        <taxon>Tracheophyta</taxon>
        <taxon>Spermatophyta</taxon>
        <taxon>Magnoliopsida</taxon>
        <taxon>Liliopsida</taxon>
        <taxon>Poales</taxon>
        <taxon>Poaceae</taxon>
        <taxon>PACMAD clade</taxon>
        <taxon>Arundinoideae</taxon>
        <taxon>Arundineae</taxon>
        <taxon>Arundo</taxon>
    </lineage>
</organism>
<protein>
    <submittedName>
        <fullName evidence="1">Uncharacterized protein</fullName>
    </submittedName>
</protein>
<dbReference type="AlphaFoldDB" id="A0A0A9A3T9"/>
<reference evidence="1" key="2">
    <citation type="journal article" date="2015" name="Data Brief">
        <title>Shoot transcriptome of the giant reed, Arundo donax.</title>
        <authorList>
            <person name="Barrero R.A."/>
            <person name="Guerrero F.D."/>
            <person name="Moolhuijzen P."/>
            <person name="Goolsby J.A."/>
            <person name="Tidwell J."/>
            <person name="Bellgard S.E."/>
            <person name="Bellgard M.I."/>
        </authorList>
    </citation>
    <scope>NUCLEOTIDE SEQUENCE</scope>
    <source>
        <tissue evidence="1">Shoot tissue taken approximately 20 cm above the soil surface</tissue>
    </source>
</reference>
<reference evidence="1" key="1">
    <citation type="submission" date="2014-09" db="EMBL/GenBank/DDBJ databases">
        <authorList>
            <person name="Magalhaes I.L.F."/>
            <person name="Oliveira U."/>
            <person name="Santos F.R."/>
            <person name="Vidigal T.H.D.A."/>
            <person name="Brescovit A.D."/>
            <person name="Santos A.J."/>
        </authorList>
    </citation>
    <scope>NUCLEOTIDE SEQUENCE</scope>
    <source>
        <tissue evidence="1">Shoot tissue taken approximately 20 cm above the soil surface</tissue>
    </source>
</reference>
<evidence type="ECO:0000313" key="1">
    <source>
        <dbReference type="EMBL" id="JAD46339.1"/>
    </source>
</evidence>